<evidence type="ECO:0000256" key="3">
    <source>
        <dbReference type="SAM" id="MobiDB-lite"/>
    </source>
</evidence>
<evidence type="ECO:0000256" key="2">
    <source>
        <dbReference type="PROSITE-ProRule" id="PRU00176"/>
    </source>
</evidence>
<gene>
    <name evidence="5" type="ORF">KP509_06G084700</name>
</gene>
<feature type="domain" description="RRM" evidence="4">
    <location>
        <begin position="43"/>
        <end position="120"/>
    </location>
</feature>
<evidence type="ECO:0000313" key="5">
    <source>
        <dbReference type="EMBL" id="KAH7435936.1"/>
    </source>
</evidence>
<name>A0A8T2UPZ4_CERRI</name>
<dbReference type="CDD" id="cd12384">
    <property type="entry name" value="RRM_RBM24_RBM38_like"/>
    <property type="match status" value="1"/>
</dbReference>
<dbReference type="PANTHER" id="PTHR11176:SF57">
    <property type="entry name" value="PROTEIN BOULE"/>
    <property type="match status" value="1"/>
</dbReference>
<dbReference type="PANTHER" id="PTHR11176">
    <property type="entry name" value="BOULE-RELATED"/>
    <property type="match status" value="1"/>
</dbReference>
<feature type="compositionally biased region" description="Polar residues" evidence="3">
    <location>
        <begin position="119"/>
        <end position="129"/>
    </location>
</feature>
<dbReference type="InterPro" id="IPR012677">
    <property type="entry name" value="Nucleotide-bd_a/b_plait_sf"/>
</dbReference>
<dbReference type="PROSITE" id="PS50102">
    <property type="entry name" value="RRM"/>
    <property type="match status" value="1"/>
</dbReference>
<evidence type="ECO:0000259" key="4">
    <source>
        <dbReference type="PROSITE" id="PS50102"/>
    </source>
</evidence>
<accession>A0A8T2UPZ4</accession>
<evidence type="ECO:0000256" key="1">
    <source>
        <dbReference type="ARBA" id="ARBA00022884"/>
    </source>
</evidence>
<dbReference type="AlphaFoldDB" id="A0A8T2UPZ4"/>
<dbReference type="Proteomes" id="UP000825935">
    <property type="component" value="Chromosome 6"/>
</dbReference>
<evidence type="ECO:0000313" key="6">
    <source>
        <dbReference type="Proteomes" id="UP000825935"/>
    </source>
</evidence>
<keyword evidence="6" id="KW-1185">Reference proteome</keyword>
<dbReference type="SMART" id="SM00360">
    <property type="entry name" value="RRM"/>
    <property type="match status" value="1"/>
</dbReference>
<feature type="compositionally biased region" description="Low complexity" evidence="3">
    <location>
        <begin position="248"/>
        <end position="273"/>
    </location>
</feature>
<comment type="caution">
    <text evidence="5">The sequence shown here is derived from an EMBL/GenBank/DDBJ whole genome shotgun (WGS) entry which is preliminary data.</text>
</comment>
<organism evidence="5 6">
    <name type="scientific">Ceratopteris richardii</name>
    <name type="common">Triangle waterfern</name>
    <dbReference type="NCBI Taxonomy" id="49495"/>
    <lineage>
        <taxon>Eukaryota</taxon>
        <taxon>Viridiplantae</taxon>
        <taxon>Streptophyta</taxon>
        <taxon>Embryophyta</taxon>
        <taxon>Tracheophyta</taxon>
        <taxon>Polypodiopsida</taxon>
        <taxon>Polypodiidae</taxon>
        <taxon>Polypodiales</taxon>
        <taxon>Pteridineae</taxon>
        <taxon>Pteridaceae</taxon>
        <taxon>Parkerioideae</taxon>
        <taxon>Ceratopteris</taxon>
    </lineage>
</organism>
<dbReference type="SUPFAM" id="SSF54928">
    <property type="entry name" value="RNA-binding domain, RBD"/>
    <property type="match status" value="1"/>
</dbReference>
<dbReference type="InterPro" id="IPR000504">
    <property type="entry name" value="RRM_dom"/>
</dbReference>
<dbReference type="EMBL" id="CM035411">
    <property type="protein sequence ID" value="KAH7435936.1"/>
    <property type="molecule type" value="Genomic_DNA"/>
</dbReference>
<dbReference type="Pfam" id="PF00076">
    <property type="entry name" value="RRM_1"/>
    <property type="match status" value="1"/>
</dbReference>
<dbReference type="GO" id="GO:0003723">
    <property type="term" value="F:RNA binding"/>
    <property type="evidence" value="ECO:0007669"/>
    <property type="project" value="UniProtKB-UniRule"/>
</dbReference>
<protein>
    <recommendedName>
        <fullName evidence="4">RRM domain-containing protein</fullName>
    </recommendedName>
</protein>
<proteinExistence type="predicted"/>
<feature type="compositionally biased region" description="Low complexity" evidence="3">
    <location>
        <begin position="7"/>
        <end position="27"/>
    </location>
</feature>
<dbReference type="Gene3D" id="3.30.70.330">
    <property type="match status" value="1"/>
</dbReference>
<reference evidence="5" key="1">
    <citation type="submission" date="2021-08" db="EMBL/GenBank/DDBJ databases">
        <title>WGS assembly of Ceratopteris richardii.</title>
        <authorList>
            <person name="Marchant D.B."/>
            <person name="Chen G."/>
            <person name="Jenkins J."/>
            <person name="Shu S."/>
            <person name="Leebens-Mack J."/>
            <person name="Grimwood J."/>
            <person name="Schmutz J."/>
            <person name="Soltis P."/>
            <person name="Soltis D."/>
            <person name="Chen Z.-H."/>
        </authorList>
    </citation>
    <scope>NUCLEOTIDE SEQUENCE</scope>
    <source>
        <strain evidence="5">Whitten #5841</strain>
        <tissue evidence="5">Leaf</tissue>
    </source>
</reference>
<feature type="region of interest" description="Disordered" evidence="3">
    <location>
        <begin position="119"/>
        <end position="138"/>
    </location>
</feature>
<dbReference type="InterPro" id="IPR035979">
    <property type="entry name" value="RBD_domain_sf"/>
</dbReference>
<feature type="region of interest" description="Disordered" evidence="3">
    <location>
        <begin position="1"/>
        <end position="37"/>
    </location>
</feature>
<feature type="region of interest" description="Disordered" evidence="3">
    <location>
        <begin position="248"/>
        <end position="278"/>
    </location>
</feature>
<dbReference type="OrthoDB" id="439808at2759"/>
<feature type="region of interest" description="Disordered" evidence="3">
    <location>
        <begin position="329"/>
        <end position="349"/>
    </location>
</feature>
<keyword evidence="1 2" id="KW-0694">RNA-binding</keyword>
<sequence length="349" mass="36195">MGEQQKSAGTSGPASGGAAAQPGSAIGPTPPTGAHHFRDTTYTKVFVGGLAWETQRDTMRRHFEQYGEIVEAVVIMDKNTGRSKGYGFVTFRDTEGARKACLDANPVIDGRRANCNLASQGAASRSRPTTPLRGNRMMGGMSPYSPGGHNRGGIKGFMASPTYPHQHFYPNYHIYGFPPYSQDYGYPQGMFNPYGVPQYPAAQLYGSPMPASAFYNPYGTMQYMQPLHGGASGGIMAGSCGPATYSLSPGGTSPKNNSSGNGNGSHNNNTYHGGTVGNGPPLRGVMHYGGIPNSGTAVAALPAMVASPLLPPVGGMMAGSSTPLFAAAPPSTIPPQLSVPSVAGEQPSA</sequence>